<keyword evidence="8" id="KW-0282">Flagellum</keyword>
<feature type="domain" description="Flagellar hook-associated protein 2 C-terminal" evidence="7">
    <location>
        <begin position="610"/>
        <end position="848"/>
    </location>
</feature>
<evidence type="ECO:0000259" key="6">
    <source>
        <dbReference type="Pfam" id="PF02465"/>
    </source>
</evidence>
<evidence type="ECO:0000256" key="5">
    <source>
        <dbReference type="RuleBase" id="RU362066"/>
    </source>
</evidence>
<comment type="subunit">
    <text evidence="2 5">Homopentamer.</text>
</comment>
<organism evidence="8 9">
    <name type="scientific">Ureibacillus thermosphaericus</name>
    <dbReference type="NCBI Taxonomy" id="51173"/>
    <lineage>
        <taxon>Bacteria</taxon>
        <taxon>Bacillati</taxon>
        <taxon>Bacillota</taxon>
        <taxon>Bacilli</taxon>
        <taxon>Bacillales</taxon>
        <taxon>Caryophanaceae</taxon>
        <taxon>Ureibacillus</taxon>
    </lineage>
</organism>
<dbReference type="Proteomes" id="UP000557217">
    <property type="component" value="Unassembled WGS sequence"/>
</dbReference>
<gene>
    <name evidence="8" type="ORF">HNR36_002128</name>
</gene>
<dbReference type="PANTHER" id="PTHR30288">
    <property type="entry name" value="FLAGELLAR CAP/ASSEMBLY PROTEIN FLID"/>
    <property type="match status" value="1"/>
</dbReference>
<dbReference type="GO" id="GO:0009421">
    <property type="term" value="C:bacterial-type flagellum filament cap"/>
    <property type="evidence" value="ECO:0007669"/>
    <property type="project" value="InterPro"/>
</dbReference>
<evidence type="ECO:0000256" key="4">
    <source>
        <dbReference type="ARBA" id="ARBA00023143"/>
    </source>
</evidence>
<keyword evidence="9" id="KW-1185">Reference proteome</keyword>
<comment type="similarity">
    <text evidence="1 5">Belongs to the FliD family.</text>
</comment>
<dbReference type="InterPro" id="IPR040026">
    <property type="entry name" value="FliD"/>
</dbReference>
<accession>A0A840Q3Z1</accession>
<feature type="domain" description="Flagellar hook-associated protein 2 N-terminal" evidence="6">
    <location>
        <begin position="11"/>
        <end position="106"/>
    </location>
</feature>
<dbReference type="Pfam" id="PF02465">
    <property type="entry name" value="FliD_N"/>
    <property type="match status" value="1"/>
</dbReference>
<dbReference type="EMBL" id="JACHGZ010000027">
    <property type="protein sequence ID" value="MBB5149736.1"/>
    <property type="molecule type" value="Genomic_DNA"/>
</dbReference>
<evidence type="ECO:0000256" key="2">
    <source>
        <dbReference type="ARBA" id="ARBA00011255"/>
    </source>
</evidence>
<dbReference type="RefSeq" id="WP_168412663.1">
    <property type="nucleotide sequence ID" value="NZ_JAAXPW010000032.1"/>
</dbReference>
<evidence type="ECO:0000313" key="8">
    <source>
        <dbReference type="EMBL" id="MBB5149736.1"/>
    </source>
</evidence>
<feature type="coiled-coil region" evidence="5">
    <location>
        <begin position="522"/>
        <end position="587"/>
    </location>
</feature>
<reference evidence="8 9" key="1">
    <citation type="submission" date="2020-08" db="EMBL/GenBank/DDBJ databases">
        <title>Genomic Encyclopedia of Type Strains, Phase IV (KMG-IV): sequencing the most valuable type-strain genomes for metagenomic binning, comparative biology and taxonomic classification.</title>
        <authorList>
            <person name="Goeker M."/>
        </authorList>
    </citation>
    <scope>NUCLEOTIDE SEQUENCE [LARGE SCALE GENOMIC DNA]</scope>
    <source>
        <strain evidence="8 9">DSM 10633</strain>
    </source>
</reference>
<protein>
    <recommendedName>
        <fullName evidence="5">Flagellar hook-associated protein 2</fullName>
        <shortName evidence="5">HAP2</shortName>
    </recommendedName>
    <alternativeName>
        <fullName evidence="5">Flagellar cap protein</fullName>
    </alternativeName>
</protein>
<keyword evidence="8" id="KW-0966">Cell projection</keyword>
<dbReference type="GO" id="GO:0071973">
    <property type="term" value="P:bacterial-type flagellum-dependent cell motility"/>
    <property type="evidence" value="ECO:0007669"/>
    <property type="project" value="TreeGrafter"/>
</dbReference>
<feature type="coiled-coil region" evidence="5">
    <location>
        <begin position="778"/>
        <end position="832"/>
    </location>
</feature>
<evidence type="ECO:0000313" key="9">
    <source>
        <dbReference type="Proteomes" id="UP000557217"/>
    </source>
</evidence>
<keyword evidence="8" id="KW-0969">Cilium</keyword>
<comment type="caution">
    <text evidence="8">The sequence shown here is derived from an EMBL/GenBank/DDBJ whole genome shotgun (WGS) entry which is preliminary data.</text>
</comment>
<comment type="subcellular location">
    <subcellularLocation>
        <location evidence="5">Secreted</location>
    </subcellularLocation>
    <subcellularLocation>
        <location evidence="5">Bacterial flagellum</location>
    </subcellularLocation>
</comment>
<evidence type="ECO:0000256" key="1">
    <source>
        <dbReference type="ARBA" id="ARBA00009764"/>
    </source>
</evidence>
<evidence type="ECO:0000259" key="7">
    <source>
        <dbReference type="Pfam" id="PF07195"/>
    </source>
</evidence>
<dbReference type="InterPro" id="IPR003481">
    <property type="entry name" value="FliD_N"/>
</dbReference>
<dbReference type="InterPro" id="IPR010809">
    <property type="entry name" value="FliD_C"/>
</dbReference>
<sequence>MSQLRIGGLASGMDIDELVEKLMQAERAPLNKLEQQKQIYEWTRDAYRNVNKKLQTFDTYIADNLLLKSFNTKTATSSNSSLVEATATGSAAGTLTIEGVSQLASAARAVGGQVNGIGTTTLGDLFANSGVTVSQNYIEIRAIQKDGTLAAKATRIEFTENMTIDQFVSKINSSAAGVSAVFENGRLSITAKNTGDVKGGAEIVVDSGQEVFAAFQFTDTTNLADNGKNAIFQVNGIATERASNSFSISGYNVTLKSTFNSVQTIAEKYIAAQKELELAGINLTNKTNQYNNAKDAYYGVGATETPSYTTAHNNAYKVAFGNTLTLSEQELFNKLGSAFWRKLSDDEINFILENKDDLKTAIEASDYTNLKALSDDKIQILADLSEQELVDYRLHANYQVYGTKLKDFDAAAIAAIQNFAYDSNDDLTTIHENIDNNPEFSDEVKKVLKSLSKDDLTNLLSTSPSTLEIYHQKAQADDLKTKYSALGDSFFNNLSASEIETISNIDFTQEDAISSIADETLRNKLEKLTENQIKALDSLTEEQLNNFKNLAEQNIIRSNYVKANSELNAAQTRLTNAQNTFDTAKEDAQNAGILNGDDIDEDALIGAPTTSPVSITSTTNVDDIISKIKDFVNTYNGLIKELNDLIKESKYRDYPPLTEAQRKEMDEKEIELWEEKAKSGLLRSDSIIREGISKMRALLYESNPAVSNPKYNTLFSIGITTSKNYNDGGTIEIDENKLRKALEEDPDAVAALFTNYGKKDDTIIENGVEKTVDTRGYLQKLREEMTNIKNKIEKKAGRTTMTANQYTLGKTLTDIESRIKTWKDKLITIEQRYWKQFTAMEQAINKANMQASLFMPQY</sequence>
<keyword evidence="5" id="KW-0964">Secreted</keyword>
<dbReference type="GO" id="GO:0005576">
    <property type="term" value="C:extracellular region"/>
    <property type="evidence" value="ECO:0007669"/>
    <property type="project" value="UniProtKB-SubCell"/>
</dbReference>
<dbReference type="GO" id="GO:0007155">
    <property type="term" value="P:cell adhesion"/>
    <property type="evidence" value="ECO:0007669"/>
    <property type="project" value="InterPro"/>
</dbReference>
<proteinExistence type="inferred from homology"/>
<comment type="function">
    <text evidence="5">Required for morphogenesis and for the elongation of the flagellar filament by facilitating polymerization of the flagellin monomers at the tip of growing filament. Forms a capping structure, which prevents flagellin subunits (transported through the central channel of the flagellum) from leaking out without polymerization at the distal end.</text>
</comment>
<dbReference type="PANTHER" id="PTHR30288:SF0">
    <property type="entry name" value="FLAGELLAR HOOK-ASSOCIATED PROTEIN 2"/>
    <property type="match status" value="1"/>
</dbReference>
<evidence type="ECO:0000256" key="3">
    <source>
        <dbReference type="ARBA" id="ARBA00023054"/>
    </source>
</evidence>
<dbReference type="GO" id="GO:0009424">
    <property type="term" value="C:bacterial-type flagellum hook"/>
    <property type="evidence" value="ECO:0007669"/>
    <property type="project" value="UniProtKB-UniRule"/>
</dbReference>
<name>A0A840Q3Z1_URETH</name>
<keyword evidence="4 5" id="KW-0975">Bacterial flagellum</keyword>
<dbReference type="AlphaFoldDB" id="A0A840Q3Z1"/>
<dbReference type="Pfam" id="PF07195">
    <property type="entry name" value="FliD_C"/>
    <property type="match status" value="1"/>
</dbReference>
<keyword evidence="3 5" id="KW-0175">Coiled coil</keyword>